<name>A0A0F9AGL0_9ZZZZ</name>
<organism evidence="1">
    <name type="scientific">marine sediment metagenome</name>
    <dbReference type="NCBI Taxonomy" id="412755"/>
    <lineage>
        <taxon>unclassified sequences</taxon>
        <taxon>metagenomes</taxon>
        <taxon>ecological metagenomes</taxon>
    </lineage>
</organism>
<proteinExistence type="predicted"/>
<evidence type="ECO:0000313" key="1">
    <source>
        <dbReference type="EMBL" id="KKK77664.1"/>
    </source>
</evidence>
<gene>
    <name evidence="1" type="ORF">LCGC14_2851350</name>
</gene>
<comment type="caution">
    <text evidence="1">The sequence shown here is derived from an EMBL/GenBank/DDBJ whole genome shotgun (WGS) entry which is preliminary data.</text>
</comment>
<reference evidence="1" key="1">
    <citation type="journal article" date="2015" name="Nature">
        <title>Complex archaea that bridge the gap between prokaryotes and eukaryotes.</title>
        <authorList>
            <person name="Spang A."/>
            <person name="Saw J.H."/>
            <person name="Jorgensen S.L."/>
            <person name="Zaremba-Niedzwiedzka K."/>
            <person name="Martijn J."/>
            <person name="Lind A.E."/>
            <person name="van Eijk R."/>
            <person name="Schleper C."/>
            <person name="Guy L."/>
            <person name="Ettema T.J."/>
        </authorList>
    </citation>
    <scope>NUCLEOTIDE SEQUENCE</scope>
</reference>
<dbReference type="EMBL" id="LAZR01054849">
    <property type="protein sequence ID" value="KKK77664.1"/>
    <property type="molecule type" value="Genomic_DNA"/>
</dbReference>
<accession>A0A0F9AGL0</accession>
<sequence length="75" mass="8822">MKKDITETKQKIIRALEGKKEYEVTYKFSDVFEIIEAGSKEEAEQIADDRVESDRYNPKHDTSCYEIEVEEGEEE</sequence>
<protein>
    <submittedName>
        <fullName evidence="1">Uncharacterized protein</fullName>
    </submittedName>
</protein>
<dbReference type="AlphaFoldDB" id="A0A0F9AGL0"/>